<accession>A0A059C5A9</accession>
<dbReference type="InParanoid" id="A0A059C5A9"/>
<organism evidence="1">
    <name type="scientific">Eucalyptus grandis</name>
    <name type="common">Flooded gum</name>
    <dbReference type="NCBI Taxonomy" id="71139"/>
    <lineage>
        <taxon>Eukaryota</taxon>
        <taxon>Viridiplantae</taxon>
        <taxon>Streptophyta</taxon>
        <taxon>Embryophyta</taxon>
        <taxon>Tracheophyta</taxon>
        <taxon>Spermatophyta</taxon>
        <taxon>Magnoliopsida</taxon>
        <taxon>eudicotyledons</taxon>
        <taxon>Gunneridae</taxon>
        <taxon>Pentapetalae</taxon>
        <taxon>rosids</taxon>
        <taxon>malvids</taxon>
        <taxon>Myrtales</taxon>
        <taxon>Myrtaceae</taxon>
        <taxon>Myrtoideae</taxon>
        <taxon>Eucalypteae</taxon>
        <taxon>Eucalyptus</taxon>
    </lineage>
</organism>
<dbReference type="InterPro" id="IPR032675">
    <property type="entry name" value="LRR_dom_sf"/>
</dbReference>
<dbReference type="SUPFAM" id="SSF52058">
    <property type="entry name" value="L domain-like"/>
    <property type="match status" value="1"/>
</dbReference>
<dbReference type="eggNOG" id="ENOG502R4BG">
    <property type="taxonomic scope" value="Eukaryota"/>
</dbReference>
<dbReference type="EMBL" id="KK198757">
    <property type="protein sequence ID" value="KCW73663.1"/>
    <property type="molecule type" value="Genomic_DNA"/>
</dbReference>
<gene>
    <name evidence="1" type="ORF">EUGRSUZ_E02249</name>
</gene>
<dbReference type="Gramene" id="KCW73663">
    <property type="protein sequence ID" value="KCW73663"/>
    <property type="gene ID" value="EUGRSUZ_E02249"/>
</dbReference>
<name>A0A059C5A9_EUCGR</name>
<dbReference type="AlphaFoldDB" id="A0A059C5A9"/>
<dbReference type="Gene3D" id="3.80.10.10">
    <property type="entry name" value="Ribonuclease Inhibitor"/>
    <property type="match status" value="1"/>
</dbReference>
<evidence type="ECO:0000313" key="1">
    <source>
        <dbReference type="EMBL" id="KCW73663.1"/>
    </source>
</evidence>
<sequence>MKTGLPNLRWLELYGCNLSEVKFLENLSCFPFLGFLFLGGNNITNLPTSINKRDHLRYLSVRGSHQLQEIPELPPFLICLLADDCESMQNTGEVTSFHDFIRRGVTNGDIYPLYPGPGRIPQYLITLPRGEMPKWILPVEEDTISFMASKELYDKFLGLALCVAVGNDEKIEGQPFNLVASVDGVYRTYRVTINNTFFLDSDCIWLQYVMPSELWGVVDFGQIDGSYVEFSITIMGRNVKKLGFRIICMQLEDDLKVVLRDNRLMDPALLYEVVLESTNSEAKISLMHEDSSIITDLQKELQDCQMCAEGKGQIVPKRNHKLIVPQGMQTQTMLASNSIGRDENGSVGLQLLLLE</sequence>
<proteinExistence type="predicted"/>
<protein>
    <submittedName>
        <fullName evidence="1">Uncharacterized protein</fullName>
    </submittedName>
</protein>
<reference evidence="1" key="1">
    <citation type="submission" date="2013-07" db="EMBL/GenBank/DDBJ databases">
        <title>The genome of Eucalyptus grandis.</title>
        <authorList>
            <person name="Schmutz J."/>
            <person name="Hayes R."/>
            <person name="Myburg A."/>
            <person name="Tuskan G."/>
            <person name="Grattapaglia D."/>
            <person name="Rokhsar D.S."/>
        </authorList>
    </citation>
    <scope>NUCLEOTIDE SEQUENCE</scope>
    <source>
        <tissue evidence="1">Leaf extractions</tissue>
    </source>
</reference>